<organism evidence="4">
    <name type="scientific">Araucaria cunninghamii</name>
    <name type="common">Hoop pine</name>
    <name type="synonym">Moreton Bay pine</name>
    <dbReference type="NCBI Taxonomy" id="56994"/>
    <lineage>
        <taxon>Eukaryota</taxon>
        <taxon>Viridiplantae</taxon>
        <taxon>Streptophyta</taxon>
        <taxon>Embryophyta</taxon>
        <taxon>Tracheophyta</taxon>
        <taxon>Spermatophyta</taxon>
        <taxon>Pinopsida</taxon>
        <taxon>Pinidae</taxon>
        <taxon>Conifers II</taxon>
        <taxon>Araucariales</taxon>
        <taxon>Araucariaceae</taxon>
        <taxon>Araucaria</taxon>
    </lineage>
</organism>
<dbReference type="PANTHER" id="PTHR10903">
    <property type="entry name" value="GTPASE, IMAP FAMILY MEMBER-RELATED"/>
    <property type="match status" value="1"/>
</dbReference>
<keyword evidence="2" id="KW-0342">GTP-binding</keyword>
<dbReference type="AlphaFoldDB" id="A0A0D6R425"/>
<evidence type="ECO:0000256" key="1">
    <source>
        <dbReference type="ARBA" id="ARBA00022741"/>
    </source>
</evidence>
<evidence type="ECO:0000259" key="3">
    <source>
        <dbReference type="PROSITE" id="PS51720"/>
    </source>
</evidence>
<reference evidence="4" key="1">
    <citation type="submission" date="2015-03" db="EMBL/GenBank/DDBJ databases">
        <title>A transcriptome of Araucaria cunninghamii, an australian fine timber species.</title>
        <authorList>
            <person name="Jing Yi C.J.Y."/>
            <person name="Yin San L.Y.S."/>
            <person name="Abdul Karim S.S."/>
            <person name="Wan Azmi N.N."/>
            <person name="Hercus R.R."/>
            <person name="Croft L.L."/>
        </authorList>
    </citation>
    <scope>NUCLEOTIDE SEQUENCE</scope>
    <source>
        <strain evidence="4">MI0301</strain>
        <tissue evidence="4">Leaf</tissue>
    </source>
</reference>
<name>A0A0D6R425_ARACU</name>
<dbReference type="PROSITE" id="PS51720">
    <property type="entry name" value="G_AIG1"/>
    <property type="match status" value="1"/>
</dbReference>
<dbReference type="Pfam" id="PF04548">
    <property type="entry name" value="AIG1"/>
    <property type="match status" value="1"/>
</dbReference>
<dbReference type="SUPFAM" id="SSF52540">
    <property type="entry name" value="P-loop containing nucleoside triphosphate hydrolases"/>
    <property type="match status" value="1"/>
</dbReference>
<feature type="domain" description="AIG1-type G" evidence="3">
    <location>
        <begin position="35"/>
        <end position="233"/>
    </location>
</feature>
<dbReference type="InterPro" id="IPR027417">
    <property type="entry name" value="P-loop_NTPase"/>
</dbReference>
<evidence type="ECO:0000256" key="2">
    <source>
        <dbReference type="ARBA" id="ARBA00023134"/>
    </source>
</evidence>
<dbReference type="InterPro" id="IPR045058">
    <property type="entry name" value="GIMA/IAN/Toc"/>
</dbReference>
<dbReference type="GO" id="GO:0005525">
    <property type="term" value="F:GTP binding"/>
    <property type="evidence" value="ECO:0007669"/>
    <property type="project" value="UniProtKB-KW"/>
</dbReference>
<keyword evidence="1" id="KW-0547">Nucleotide-binding</keyword>
<dbReference type="EMBL" id="GCKF01032460">
    <property type="protein sequence ID" value="JAG97569.1"/>
    <property type="molecule type" value="Transcribed_RNA"/>
</dbReference>
<accession>A0A0D6R425</accession>
<evidence type="ECO:0000313" key="4">
    <source>
        <dbReference type="EMBL" id="JAG97569.1"/>
    </source>
</evidence>
<protein>
    <recommendedName>
        <fullName evidence="3">AIG1-type G domain-containing protein</fullName>
    </recommendedName>
</protein>
<dbReference type="Gene3D" id="3.40.50.300">
    <property type="entry name" value="P-loop containing nucleotide triphosphate hydrolases"/>
    <property type="match status" value="2"/>
</dbReference>
<dbReference type="PANTHER" id="PTHR10903:SF149">
    <property type="entry name" value="TRANSLOCASE OF CHLOROPLAST 33, CHLOROPLASTIC"/>
    <property type="match status" value="1"/>
</dbReference>
<dbReference type="InterPro" id="IPR006703">
    <property type="entry name" value="G_AIG1"/>
</dbReference>
<proteinExistence type="predicted"/>
<sequence length="406" mass="45671">MASQLVREWTGLQQFPVATQQTLYELMSKLKEENVSFLTILVLGKGGVGKSSTVNSLIGERVAVVSAFQSEAMRPILCSRTRAGFTLNIIDTPGLVEGGYVNDHALDLIKRFLINKTIDVLLYVDRLDSYRVDNLDRQVVKAITNTFGQQIWQKSLLVLTHAQMSPPDGLSYAEFVNKRSAALHAAVFEGAGFRKIEIVKDLEMKAKNTVASSVSTFSRTMKYTVSRIEREGRIPVQLHWILRGTMWMIKSAYDMVRGTVSKVPAHLKTLPLPLCRKIRVVLVENSGRCNTNDGGEKVLPDGTVWIPNLVKNIVEVATNGTKPVLIDKKLIEGTDPNQMGKLLIPLVLFLQYRFLLEPMRRKALRLSDWEEDGFEQSSSSRILFPEIEELEAKVPIRAKDLEEEEE</sequence>